<keyword evidence="6" id="KW-0164">Citrullination</keyword>
<organism evidence="11 12">
    <name type="scientific">Anisodus acutangulus</name>
    <dbReference type="NCBI Taxonomy" id="402998"/>
    <lineage>
        <taxon>Eukaryota</taxon>
        <taxon>Viridiplantae</taxon>
        <taxon>Streptophyta</taxon>
        <taxon>Embryophyta</taxon>
        <taxon>Tracheophyta</taxon>
        <taxon>Spermatophyta</taxon>
        <taxon>Magnoliopsida</taxon>
        <taxon>eudicotyledons</taxon>
        <taxon>Gunneridae</taxon>
        <taxon>Pentapetalae</taxon>
        <taxon>asterids</taxon>
        <taxon>lamiids</taxon>
        <taxon>Solanales</taxon>
        <taxon>Solanaceae</taxon>
        <taxon>Solanoideae</taxon>
        <taxon>Hyoscyameae</taxon>
        <taxon>Anisodus</taxon>
    </lineage>
</organism>
<reference evidence="12" key="1">
    <citation type="journal article" date="2023" name="Proc. Natl. Acad. Sci. U.S.A.">
        <title>Genomic and structural basis for evolution of tropane alkaloid biosynthesis.</title>
        <authorList>
            <person name="Wanga Y.-J."/>
            <person name="Taina T."/>
            <person name="Yua J.-Y."/>
            <person name="Lia J."/>
            <person name="Xua B."/>
            <person name="Chenc J."/>
            <person name="D'Auriad J.C."/>
            <person name="Huanga J.-P."/>
            <person name="Huanga S.-X."/>
        </authorList>
    </citation>
    <scope>NUCLEOTIDE SEQUENCE [LARGE SCALE GENOMIC DNA]</scope>
    <source>
        <strain evidence="12">cv. KIB-2019</strain>
    </source>
</reference>
<dbReference type="InterPro" id="IPR026570">
    <property type="entry name" value="CCDC86"/>
</dbReference>
<evidence type="ECO:0000256" key="3">
    <source>
        <dbReference type="ARBA" id="ARBA00016738"/>
    </source>
</evidence>
<keyword evidence="4" id="KW-0158">Chromosome</keyword>
<dbReference type="GO" id="GO:0005730">
    <property type="term" value="C:nucleolus"/>
    <property type="evidence" value="ECO:0007669"/>
    <property type="project" value="UniProtKB-SubCell"/>
</dbReference>
<sequence>MEVEEDIPTRDYKRQAVTSAEDPNKPILGRPTYDGLMAGRVSGRNWKQHRKHRSSAVKVSVEGKPLDQRIKEKERKKAYKERINDLKEEIRHNKVDKRKQREEREKRKQENILRGINSRWFLTSILTAKTRITSRAGDSKSYTSDEIEDKTKSLRESAKYTVGDNASALDKFQALLYSAAMTVPAKLVEFYIELRRLTEDQVRVESFTGNFSFQSLSS</sequence>
<feature type="compositionally biased region" description="Basic and acidic residues" evidence="10">
    <location>
        <begin position="64"/>
        <end position="78"/>
    </location>
</feature>
<comment type="caution">
    <text evidence="11">The sequence shown here is derived from an EMBL/GenBank/DDBJ whole genome shotgun (WGS) entry which is preliminary data.</text>
</comment>
<dbReference type="Proteomes" id="UP001152561">
    <property type="component" value="Unassembled WGS sequence"/>
</dbReference>
<proteinExistence type="predicted"/>
<evidence type="ECO:0000313" key="12">
    <source>
        <dbReference type="Proteomes" id="UP001152561"/>
    </source>
</evidence>
<comment type="function">
    <text evidence="9">Required for proper chromosome segregation during mitosis and error-free mitotic progression.</text>
</comment>
<gene>
    <name evidence="11" type="ORF">K7X08_022778</name>
</gene>
<dbReference type="GO" id="GO:0005694">
    <property type="term" value="C:chromosome"/>
    <property type="evidence" value="ECO:0007669"/>
    <property type="project" value="UniProtKB-SubCell"/>
</dbReference>
<evidence type="ECO:0000256" key="10">
    <source>
        <dbReference type="SAM" id="MobiDB-lite"/>
    </source>
</evidence>
<dbReference type="OrthoDB" id="781329at2759"/>
<dbReference type="PANTHER" id="PTHR13557:SF1">
    <property type="entry name" value="COILED-COIL DOMAIN-CONTAINING PROTEIN 86"/>
    <property type="match status" value="1"/>
</dbReference>
<dbReference type="AlphaFoldDB" id="A0A9Q1MEZ9"/>
<keyword evidence="8" id="KW-0539">Nucleus</keyword>
<evidence type="ECO:0000256" key="8">
    <source>
        <dbReference type="ARBA" id="ARBA00023242"/>
    </source>
</evidence>
<feature type="region of interest" description="Disordered" evidence="10">
    <location>
        <begin position="90"/>
        <end position="109"/>
    </location>
</feature>
<evidence type="ECO:0000256" key="9">
    <source>
        <dbReference type="ARBA" id="ARBA00093307"/>
    </source>
</evidence>
<dbReference type="EMBL" id="JAJAGQ010000008">
    <property type="protein sequence ID" value="KAJ8556020.1"/>
    <property type="molecule type" value="Genomic_DNA"/>
</dbReference>
<keyword evidence="12" id="KW-1185">Reference proteome</keyword>
<comment type="subcellular location">
    <subcellularLocation>
        <location evidence="1">Chromosome</location>
    </subcellularLocation>
    <subcellularLocation>
        <location evidence="2">Nucleus</location>
        <location evidence="2">Nucleolus</location>
    </subcellularLocation>
</comment>
<evidence type="ECO:0000256" key="1">
    <source>
        <dbReference type="ARBA" id="ARBA00004286"/>
    </source>
</evidence>
<protein>
    <recommendedName>
        <fullName evidence="3">Coiled-coil domain-containing protein 86</fullName>
    </recommendedName>
</protein>
<evidence type="ECO:0000256" key="2">
    <source>
        <dbReference type="ARBA" id="ARBA00004604"/>
    </source>
</evidence>
<evidence type="ECO:0000256" key="6">
    <source>
        <dbReference type="ARBA" id="ARBA00022934"/>
    </source>
</evidence>
<name>A0A9Q1MEZ9_9SOLA</name>
<evidence type="ECO:0000256" key="5">
    <source>
        <dbReference type="ARBA" id="ARBA00022553"/>
    </source>
</evidence>
<feature type="compositionally biased region" description="Basic residues" evidence="10">
    <location>
        <begin position="46"/>
        <end position="55"/>
    </location>
</feature>
<keyword evidence="7" id="KW-0175">Coiled coil</keyword>
<evidence type="ECO:0000256" key="4">
    <source>
        <dbReference type="ARBA" id="ARBA00022454"/>
    </source>
</evidence>
<feature type="region of interest" description="Disordered" evidence="10">
    <location>
        <begin position="1"/>
        <end position="78"/>
    </location>
</feature>
<accession>A0A9Q1MEZ9</accession>
<evidence type="ECO:0000313" key="11">
    <source>
        <dbReference type="EMBL" id="KAJ8556020.1"/>
    </source>
</evidence>
<keyword evidence="5" id="KW-0597">Phosphoprotein</keyword>
<evidence type="ECO:0000256" key="7">
    <source>
        <dbReference type="ARBA" id="ARBA00023054"/>
    </source>
</evidence>
<dbReference type="PANTHER" id="PTHR13557">
    <property type="entry name" value="COILED-COIL DOMAIN-CONTAINING PROTEIN 86"/>
    <property type="match status" value="1"/>
</dbReference>